<evidence type="ECO:0000313" key="5">
    <source>
        <dbReference type="EMBL" id="BAM02313.1"/>
    </source>
</evidence>
<comment type="similarity">
    <text evidence="4">Belongs to the FliW family.</text>
</comment>
<reference evidence="5 6" key="1">
    <citation type="submission" date="2012-02" db="EMBL/GenBank/DDBJ databases">
        <title>Complete genome sequence of Phycisphaera mikurensis NBRC 102666.</title>
        <authorList>
            <person name="Ankai A."/>
            <person name="Hosoyama A."/>
            <person name="Terui Y."/>
            <person name="Sekine M."/>
            <person name="Fukai R."/>
            <person name="Kato Y."/>
            <person name="Nakamura S."/>
            <person name="Yamada-Narita S."/>
            <person name="Kawakoshi A."/>
            <person name="Fukunaga Y."/>
            <person name="Yamazaki S."/>
            <person name="Fujita N."/>
        </authorList>
    </citation>
    <scope>NUCLEOTIDE SEQUENCE [LARGE SCALE GENOMIC DNA]</scope>
    <source>
        <strain evidence="6">NBRC 102666 / KCTC 22515 / FYK2301M01</strain>
    </source>
</reference>
<dbReference type="SUPFAM" id="SSF141457">
    <property type="entry name" value="BH3618-like"/>
    <property type="match status" value="1"/>
</dbReference>
<keyword evidence="5" id="KW-0966">Cell projection</keyword>
<sequence>MTLTTSRFGELHIDPTEEIRFPRGLLGFPGRTRFLLLEASHAGEPKPFWWLQSTEDGGLAFVVTDPALHVAGFRVPVGRAQLAAIGLEAGAAAAAVQVLVIVNKRGQTLTGNLQGPLLVNTTTRVGEQFVLSDKRFGTHVPLLNLKAEEPGERAAVVTTIGQPAALAS</sequence>
<dbReference type="InterPro" id="IPR003775">
    <property type="entry name" value="Flagellar_assembly_factor_FliW"/>
</dbReference>
<organism evidence="5 6">
    <name type="scientific">Phycisphaera mikurensis (strain NBRC 102666 / KCTC 22515 / FYK2301M01)</name>
    <dbReference type="NCBI Taxonomy" id="1142394"/>
    <lineage>
        <taxon>Bacteria</taxon>
        <taxon>Pseudomonadati</taxon>
        <taxon>Planctomycetota</taxon>
        <taxon>Phycisphaerae</taxon>
        <taxon>Phycisphaerales</taxon>
        <taxon>Phycisphaeraceae</taxon>
        <taxon>Phycisphaera</taxon>
    </lineage>
</organism>
<dbReference type="GO" id="GO:0005737">
    <property type="term" value="C:cytoplasm"/>
    <property type="evidence" value="ECO:0007669"/>
    <property type="project" value="UniProtKB-SubCell"/>
</dbReference>
<evidence type="ECO:0000256" key="2">
    <source>
        <dbReference type="ARBA" id="ARBA00022795"/>
    </source>
</evidence>
<keyword evidence="3 4" id="KW-0810">Translation regulation</keyword>
<dbReference type="GO" id="GO:0044780">
    <property type="term" value="P:bacterial-type flagellum assembly"/>
    <property type="evidence" value="ECO:0007669"/>
    <property type="project" value="UniProtKB-UniRule"/>
</dbReference>
<keyword evidence="2 4" id="KW-1005">Bacterial flagellum biogenesis</keyword>
<comment type="subcellular location">
    <subcellularLocation>
        <location evidence="4">Cytoplasm</location>
    </subcellularLocation>
</comment>
<dbReference type="HAMAP" id="MF_01185">
    <property type="entry name" value="FliW"/>
    <property type="match status" value="1"/>
</dbReference>
<dbReference type="KEGG" id="phm:PSMK_01540"/>
<keyword evidence="5" id="KW-0969">Cilium</keyword>
<evidence type="ECO:0000256" key="4">
    <source>
        <dbReference type="HAMAP-Rule" id="MF_01185"/>
    </source>
</evidence>
<dbReference type="EMBL" id="AP012338">
    <property type="protein sequence ID" value="BAM02313.1"/>
    <property type="molecule type" value="Genomic_DNA"/>
</dbReference>
<dbReference type="HOGENOM" id="CLU_112356_0_0_0"/>
<dbReference type="Pfam" id="PF02623">
    <property type="entry name" value="FliW"/>
    <property type="match status" value="1"/>
</dbReference>
<protein>
    <recommendedName>
        <fullName evidence="4">Flagellar assembly factor FliW</fullName>
    </recommendedName>
</protein>
<evidence type="ECO:0000256" key="1">
    <source>
        <dbReference type="ARBA" id="ARBA00022490"/>
    </source>
</evidence>
<keyword evidence="6" id="KW-1185">Reference proteome</keyword>
<comment type="subunit">
    <text evidence="4">Interacts with translational regulator CsrA and flagellin(s).</text>
</comment>
<accession>I0IAM5</accession>
<dbReference type="OrthoDB" id="9801235at2"/>
<keyword evidence="5" id="KW-0282">Flagellum</keyword>
<dbReference type="Proteomes" id="UP000007881">
    <property type="component" value="Chromosome"/>
</dbReference>
<dbReference type="GO" id="GO:0006417">
    <property type="term" value="P:regulation of translation"/>
    <property type="evidence" value="ECO:0007669"/>
    <property type="project" value="UniProtKB-KW"/>
</dbReference>
<dbReference type="Gene3D" id="2.30.290.10">
    <property type="entry name" value="BH3618-like"/>
    <property type="match status" value="1"/>
</dbReference>
<proteinExistence type="inferred from homology"/>
<dbReference type="PANTHER" id="PTHR39190">
    <property type="entry name" value="FLAGELLAR ASSEMBLY FACTOR FLIW"/>
    <property type="match status" value="1"/>
</dbReference>
<keyword evidence="1 4" id="KW-0963">Cytoplasm</keyword>
<dbReference type="AlphaFoldDB" id="I0IAM5"/>
<dbReference type="eggNOG" id="COG1699">
    <property type="taxonomic scope" value="Bacteria"/>
</dbReference>
<dbReference type="RefSeq" id="WP_014435533.1">
    <property type="nucleotide sequence ID" value="NC_017080.1"/>
</dbReference>
<keyword evidence="4" id="KW-0143">Chaperone</keyword>
<evidence type="ECO:0000256" key="3">
    <source>
        <dbReference type="ARBA" id="ARBA00022845"/>
    </source>
</evidence>
<dbReference type="PANTHER" id="PTHR39190:SF1">
    <property type="entry name" value="FLAGELLAR ASSEMBLY FACTOR FLIW"/>
    <property type="match status" value="1"/>
</dbReference>
<evidence type="ECO:0000313" key="6">
    <source>
        <dbReference type="Proteomes" id="UP000007881"/>
    </source>
</evidence>
<comment type="function">
    <text evidence="4">Acts as an anti-CsrA protein, binds CsrA and prevents it from repressing translation of its target genes, one of which is flagellin. Binds to flagellin and participates in the assembly of the flagellum.</text>
</comment>
<dbReference type="STRING" id="1142394.PSMK_01540"/>
<dbReference type="InterPro" id="IPR024046">
    <property type="entry name" value="Flagellar_assmbl_FliW_dom_sf"/>
</dbReference>
<name>I0IAM5_PHYMF</name>
<gene>
    <name evidence="4 5" type="primary">fliW</name>
    <name evidence="5" type="ordered locus">PSMK_01540</name>
</gene>